<dbReference type="EMBL" id="JARBDR010000657">
    <property type="protein sequence ID" value="KAJ8308482.1"/>
    <property type="molecule type" value="Genomic_DNA"/>
</dbReference>
<dbReference type="SMART" id="SM00248">
    <property type="entry name" value="ANK"/>
    <property type="match status" value="9"/>
</dbReference>
<feature type="repeat" description="ANK" evidence="1">
    <location>
        <begin position="70"/>
        <end position="102"/>
    </location>
</feature>
<name>A0ABQ9ETH3_TEGGR</name>
<dbReference type="Pfam" id="PF13499">
    <property type="entry name" value="EF-hand_7"/>
    <property type="match status" value="1"/>
</dbReference>
<comment type="caution">
    <text evidence="4">The sequence shown here is derived from an EMBL/GenBank/DDBJ whole genome shotgun (WGS) entry which is preliminary data.</text>
</comment>
<evidence type="ECO:0000256" key="2">
    <source>
        <dbReference type="SAM" id="MobiDB-lite"/>
    </source>
</evidence>
<dbReference type="InterPro" id="IPR036770">
    <property type="entry name" value="Ankyrin_rpt-contain_sf"/>
</dbReference>
<protein>
    <recommendedName>
        <fullName evidence="3">EF-hand domain-containing protein</fullName>
    </recommendedName>
</protein>
<dbReference type="SUPFAM" id="SSF48403">
    <property type="entry name" value="Ankyrin repeat"/>
    <property type="match status" value="2"/>
</dbReference>
<dbReference type="InterPro" id="IPR052801">
    <property type="entry name" value="Ankyrin-EF-hand"/>
</dbReference>
<sequence length="791" mass="87523">MIQGLKHNTFNNLVYLVRVFNIKMPVAQTRLETLQVCKLLQCVREKNKVQIEKMTVNGIPHIINYNDPNEGLTALGVAAAANDDDMIDFLLELGAHPNAVDLKGRSAAMKAAEYGHVQCLEKLAKAGADMKLTDLEGKGILFYCISPTERHSRCLEIAVIEGAEVNNVSREGIPVFMEACETAVDNEDTCIMLLEKGADPNSKQQKTGKTALMTAAQSGSVRVVRAILEGGGDVNALDIKHNHASHYAARRGHFAVLACMSGFGAQFDQTNSEGNTPMHYAAMEGHGMCCKFLFQRGCNPKPKNNDGETARSIAKDKEHKEATKECRKAEKGFGKVGKNNEPWAIAMYDWATERTQKLLNMFKKYDPDEKGSISKDVFSDLVTGMEAPVEEDELKKIVIAHDKAKNGSVDYNDFLTGKKYVNKNYLMSAFEGKKKKKGKKGGKGGKKKKGKPPMPICFAEDGPRMYGGAPPAMFIERHIHFTDTNRFDRDRPPTHPLQDDSAWYLKHPEKMYININDATKFGDFDSLKNAFQNGTSVDTRDKYYKTPLMIACANGNFEMAKFLIDNGAQINARDNFKWTPLHHACHAGQLDVVNYLIEQGAEIDAVALNGGTPLTRAIESSRDEVVKFLIEKGHNPMDISYAWADVRVVDTVQQKWESLPSVDKKGKGGKGGKGKGGGKTARPTSGPPPEDKDGPQTISSARGSGEDIPMRQRKGSILRAASALAGGIDEEEDITYIPLKAWTKQKSSSELIHEKCVKRDRFGWEVDFEDFEMPFKKNITKKVEAEGLEDD</sequence>
<dbReference type="PROSITE" id="PS50297">
    <property type="entry name" value="ANK_REP_REGION"/>
    <property type="match status" value="6"/>
</dbReference>
<feature type="repeat" description="ANK" evidence="1">
    <location>
        <begin position="576"/>
        <end position="608"/>
    </location>
</feature>
<dbReference type="InterPro" id="IPR011992">
    <property type="entry name" value="EF-hand-dom_pair"/>
</dbReference>
<dbReference type="InterPro" id="IPR002048">
    <property type="entry name" value="EF_hand_dom"/>
</dbReference>
<feature type="repeat" description="ANK" evidence="1">
    <location>
        <begin position="543"/>
        <end position="575"/>
    </location>
</feature>
<feature type="domain" description="EF-hand" evidence="3">
    <location>
        <begin position="389"/>
        <end position="424"/>
    </location>
</feature>
<dbReference type="InterPro" id="IPR002110">
    <property type="entry name" value="Ankyrin_rpt"/>
</dbReference>
<dbReference type="Pfam" id="PF12796">
    <property type="entry name" value="Ank_2"/>
    <property type="match status" value="4"/>
</dbReference>
<feature type="repeat" description="ANK" evidence="1">
    <location>
        <begin position="609"/>
        <end position="635"/>
    </location>
</feature>
<dbReference type="PANTHER" id="PTHR24127">
    <property type="entry name" value="ANKYRIN REPEAT AND EF-HAND DOMAIN-CONTAINING PROTEIN 1"/>
    <property type="match status" value="1"/>
</dbReference>
<evidence type="ECO:0000313" key="5">
    <source>
        <dbReference type="Proteomes" id="UP001217089"/>
    </source>
</evidence>
<evidence type="ECO:0000259" key="3">
    <source>
        <dbReference type="PROSITE" id="PS50222"/>
    </source>
</evidence>
<dbReference type="Gene3D" id="1.25.40.20">
    <property type="entry name" value="Ankyrin repeat-containing domain"/>
    <property type="match status" value="3"/>
</dbReference>
<reference evidence="4 5" key="1">
    <citation type="submission" date="2022-12" db="EMBL/GenBank/DDBJ databases">
        <title>Chromosome-level genome of Tegillarca granosa.</title>
        <authorList>
            <person name="Kim J."/>
        </authorList>
    </citation>
    <scope>NUCLEOTIDE SEQUENCE [LARGE SCALE GENOMIC DNA]</scope>
    <source>
        <strain evidence="4">Teg-2019</strain>
        <tissue evidence="4">Adductor muscle</tissue>
    </source>
</reference>
<accession>A0ABQ9ETH3</accession>
<keyword evidence="1" id="KW-0040">ANK repeat</keyword>
<dbReference type="PANTHER" id="PTHR24127:SF1">
    <property type="entry name" value="ANKYRIN REPEAT AND EF-HAND DOMAIN-CONTAINING PROTEIN 1"/>
    <property type="match status" value="1"/>
</dbReference>
<feature type="compositionally biased region" description="Basic and acidic residues" evidence="2">
    <location>
        <begin position="303"/>
        <end position="326"/>
    </location>
</feature>
<feature type="domain" description="EF-hand" evidence="3">
    <location>
        <begin position="353"/>
        <end position="388"/>
    </location>
</feature>
<feature type="region of interest" description="Disordered" evidence="2">
    <location>
        <begin position="659"/>
        <end position="712"/>
    </location>
</feature>
<feature type="repeat" description="ANK" evidence="1">
    <location>
        <begin position="207"/>
        <end position="239"/>
    </location>
</feature>
<dbReference type="PRINTS" id="PR01415">
    <property type="entry name" value="ANKYRIN"/>
</dbReference>
<evidence type="ECO:0000256" key="1">
    <source>
        <dbReference type="PROSITE-ProRule" id="PRU00023"/>
    </source>
</evidence>
<dbReference type="PROSITE" id="PS50222">
    <property type="entry name" value="EF_HAND_2"/>
    <property type="match status" value="2"/>
</dbReference>
<organism evidence="4 5">
    <name type="scientific">Tegillarca granosa</name>
    <name type="common">Malaysian cockle</name>
    <name type="synonym">Anadara granosa</name>
    <dbReference type="NCBI Taxonomy" id="220873"/>
    <lineage>
        <taxon>Eukaryota</taxon>
        <taxon>Metazoa</taxon>
        <taxon>Spiralia</taxon>
        <taxon>Lophotrochozoa</taxon>
        <taxon>Mollusca</taxon>
        <taxon>Bivalvia</taxon>
        <taxon>Autobranchia</taxon>
        <taxon>Pteriomorphia</taxon>
        <taxon>Arcoida</taxon>
        <taxon>Arcoidea</taxon>
        <taxon>Arcidae</taxon>
        <taxon>Tegillarca</taxon>
    </lineage>
</organism>
<dbReference type="PROSITE" id="PS50088">
    <property type="entry name" value="ANK_REPEAT"/>
    <property type="match status" value="7"/>
</dbReference>
<feature type="region of interest" description="Disordered" evidence="2">
    <location>
        <begin position="301"/>
        <end position="326"/>
    </location>
</feature>
<dbReference type="CDD" id="cd00051">
    <property type="entry name" value="EFh"/>
    <property type="match status" value="1"/>
</dbReference>
<gene>
    <name evidence="4" type="ORF">KUTeg_013356</name>
</gene>
<dbReference type="Proteomes" id="UP001217089">
    <property type="component" value="Unassembled WGS sequence"/>
</dbReference>
<feature type="compositionally biased region" description="Basic residues" evidence="2">
    <location>
        <begin position="433"/>
        <end position="451"/>
    </location>
</feature>
<proteinExistence type="predicted"/>
<evidence type="ECO:0000313" key="4">
    <source>
        <dbReference type="EMBL" id="KAJ8308482.1"/>
    </source>
</evidence>
<keyword evidence="5" id="KW-1185">Reference proteome</keyword>
<feature type="repeat" description="ANK" evidence="1">
    <location>
        <begin position="273"/>
        <end position="305"/>
    </location>
</feature>
<dbReference type="Gene3D" id="1.10.238.10">
    <property type="entry name" value="EF-hand"/>
    <property type="match status" value="1"/>
</dbReference>
<feature type="repeat" description="ANK" evidence="1">
    <location>
        <begin position="103"/>
        <end position="135"/>
    </location>
</feature>
<dbReference type="SUPFAM" id="SSF47473">
    <property type="entry name" value="EF-hand"/>
    <property type="match status" value="1"/>
</dbReference>
<feature type="region of interest" description="Disordered" evidence="2">
    <location>
        <begin position="433"/>
        <end position="454"/>
    </location>
</feature>